<name>A0A165J7J3_XYLHT</name>
<organism evidence="2 3">
    <name type="scientific">Xylona heveae (strain CBS 132557 / TC161)</name>
    <dbReference type="NCBI Taxonomy" id="1328760"/>
    <lineage>
        <taxon>Eukaryota</taxon>
        <taxon>Fungi</taxon>
        <taxon>Dikarya</taxon>
        <taxon>Ascomycota</taxon>
        <taxon>Pezizomycotina</taxon>
        <taxon>Xylonomycetes</taxon>
        <taxon>Xylonales</taxon>
        <taxon>Xylonaceae</taxon>
        <taxon>Xylona</taxon>
    </lineage>
</organism>
<proteinExistence type="predicted"/>
<protein>
    <submittedName>
        <fullName evidence="2">Uncharacterized protein</fullName>
    </submittedName>
</protein>
<dbReference type="Proteomes" id="UP000076632">
    <property type="component" value="Unassembled WGS sequence"/>
</dbReference>
<keyword evidence="3" id="KW-1185">Reference proteome</keyword>
<accession>A0A165J7J3</accession>
<dbReference type="InParanoid" id="A0A165J7J3"/>
<evidence type="ECO:0000313" key="2">
    <source>
        <dbReference type="EMBL" id="KZF25850.1"/>
    </source>
</evidence>
<keyword evidence="1" id="KW-0812">Transmembrane</keyword>
<keyword evidence="1" id="KW-0472">Membrane</keyword>
<dbReference type="AlphaFoldDB" id="A0A165J7J3"/>
<gene>
    <name evidence="2" type="ORF">L228DRAFT_4</name>
</gene>
<keyword evidence="1" id="KW-1133">Transmembrane helix</keyword>
<reference evidence="2 3" key="1">
    <citation type="journal article" date="2016" name="Fungal Biol.">
        <title>The genome of Xylona heveae provides a window into fungal endophytism.</title>
        <authorList>
            <person name="Gazis R."/>
            <person name="Kuo A."/>
            <person name="Riley R."/>
            <person name="LaButti K."/>
            <person name="Lipzen A."/>
            <person name="Lin J."/>
            <person name="Amirebrahimi M."/>
            <person name="Hesse C.N."/>
            <person name="Spatafora J.W."/>
            <person name="Henrissat B."/>
            <person name="Hainaut M."/>
            <person name="Grigoriev I.V."/>
            <person name="Hibbett D.S."/>
        </authorList>
    </citation>
    <scope>NUCLEOTIDE SEQUENCE [LARGE SCALE GENOMIC DNA]</scope>
    <source>
        <strain evidence="2 3">TC161</strain>
    </source>
</reference>
<dbReference type="GeneID" id="28901696"/>
<dbReference type="EMBL" id="KV407454">
    <property type="protein sequence ID" value="KZF25850.1"/>
    <property type="molecule type" value="Genomic_DNA"/>
</dbReference>
<feature type="transmembrane region" description="Helical" evidence="1">
    <location>
        <begin position="6"/>
        <end position="25"/>
    </location>
</feature>
<evidence type="ECO:0000313" key="3">
    <source>
        <dbReference type="Proteomes" id="UP000076632"/>
    </source>
</evidence>
<sequence>MNSLIYSSWFITLFSLISIVLLHNIKPWFDFLYFKTYISRLCALQLTIIRNRKRETNYLEPRKMYILV</sequence>
<dbReference type="RefSeq" id="XP_018191405.1">
    <property type="nucleotide sequence ID" value="XM_018336559.1"/>
</dbReference>
<evidence type="ECO:0000256" key="1">
    <source>
        <dbReference type="SAM" id="Phobius"/>
    </source>
</evidence>